<keyword evidence="2" id="KW-1185">Reference proteome</keyword>
<accession>A0ABN8RMJ0</accession>
<proteinExistence type="predicted"/>
<sequence length="238" mass="26909">PGGKKRKEADVVVYIGLMEWNENSGSLKPKRGKKLALRTSPLSTYSVLRPDAEKKWKKFHSNLYDSSESYHLLYEDGTRALFLPGPEKELFTLKRYQEEIGKDFKRITLFLCTGHDLKKSEGHCESTDSSEEPIFEKTSVPLPAEMPPNSSSGDVEVETTCSKEETEAQIALDQQVASELQELYDAEVDVDSSSIVKEISKKVDQSHQFFIVARRGAPLQRVLGIWRREANRNPSSVN</sequence>
<name>A0ABN8RMJ0_9CNID</name>
<evidence type="ECO:0000313" key="1">
    <source>
        <dbReference type="EMBL" id="CAH3179313.1"/>
    </source>
</evidence>
<dbReference type="Proteomes" id="UP001159405">
    <property type="component" value="Unassembled WGS sequence"/>
</dbReference>
<comment type="caution">
    <text evidence="1">The sequence shown here is derived from an EMBL/GenBank/DDBJ whole genome shotgun (WGS) entry which is preliminary data.</text>
</comment>
<dbReference type="EMBL" id="CALNXK010000254">
    <property type="protein sequence ID" value="CAH3179313.1"/>
    <property type="molecule type" value="Genomic_DNA"/>
</dbReference>
<feature type="non-terminal residue" evidence="1">
    <location>
        <position position="1"/>
    </location>
</feature>
<reference evidence="1 2" key="1">
    <citation type="submission" date="2022-05" db="EMBL/GenBank/DDBJ databases">
        <authorList>
            <consortium name="Genoscope - CEA"/>
            <person name="William W."/>
        </authorList>
    </citation>
    <scope>NUCLEOTIDE SEQUENCE [LARGE SCALE GENOMIC DNA]</scope>
</reference>
<gene>
    <name evidence="1" type="ORF">PLOB_00021768</name>
</gene>
<protein>
    <submittedName>
        <fullName evidence="1">Uncharacterized protein</fullName>
    </submittedName>
</protein>
<evidence type="ECO:0000313" key="2">
    <source>
        <dbReference type="Proteomes" id="UP001159405"/>
    </source>
</evidence>
<organism evidence="1 2">
    <name type="scientific">Porites lobata</name>
    <dbReference type="NCBI Taxonomy" id="104759"/>
    <lineage>
        <taxon>Eukaryota</taxon>
        <taxon>Metazoa</taxon>
        <taxon>Cnidaria</taxon>
        <taxon>Anthozoa</taxon>
        <taxon>Hexacorallia</taxon>
        <taxon>Scleractinia</taxon>
        <taxon>Fungiina</taxon>
        <taxon>Poritidae</taxon>
        <taxon>Porites</taxon>
    </lineage>
</organism>